<dbReference type="PANTHER" id="PTHR12526">
    <property type="entry name" value="GLYCOSYLTRANSFERASE"/>
    <property type="match status" value="1"/>
</dbReference>
<dbReference type="InterPro" id="IPR001296">
    <property type="entry name" value="Glyco_trans_1"/>
</dbReference>
<dbReference type="Proteomes" id="UP000679179">
    <property type="component" value="Unassembled WGS sequence"/>
</dbReference>
<name>A0A919RYS6_9CLOT</name>
<keyword evidence="2" id="KW-0808">Transferase</keyword>
<dbReference type="SUPFAM" id="SSF53756">
    <property type="entry name" value="UDP-Glycosyltransferase/glycogen phosphorylase"/>
    <property type="match status" value="1"/>
</dbReference>
<accession>A0A919RYS6</accession>
<evidence type="ECO:0000259" key="1">
    <source>
        <dbReference type="Pfam" id="PF00534"/>
    </source>
</evidence>
<feature type="domain" description="Glycosyl transferase family 1" evidence="1">
    <location>
        <begin position="222"/>
        <end position="379"/>
    </location>
</feature>
<dbReference type="CDD" id="cd03811">
    <property type="entry name" value="GT4_GT28_WabH-like"/>
    <property type="match status" value="1"/>
</dbReference>
<evidence type="ECO:0000313" key="2">
    <source>
        <dbReference type="EMBL" id="GIM28749.1"/>
    </source>
</evidence>
<dbReference type="AlphaFoldDB" id="A0A919RYS6"/>
<dbReference type="Pfam" id="PF00534">
    <property type="entry name" value="Glycos_transf_1"/>
    <property type="match status" value="1"/>
</dbReference>
<comment type="caution">
    <text evidence="2">The sequence shown here is derived from an EMBL/GenBank/DDBJ whole genome shotgun (WGS) entry which is preliminary data.</text>
</comment>
<evidence type="ECO:0000313" key="3">
    <source>
        <dbReference type="Proteomes" id="UP000679179"/>
    </source>
</evidence>
<proteinExistence type="predicted"/>
<dbReference type="GO" id="GO:0016757">
    <property type="term" value="F:glycosyltransferase activity"/>
    <property type="evidence" value="ECO:0007669"/>
    <property type="project" value="InterPro"/>
</dbReference>
<dbReference type="EMBL" id="BOPZ01000009">
    <property type="protein sequence ID" value="GIM28749.1"/>
    <property type="molecule type" value="Genomic_DNA"/>
</dbReference>
<reference evidence="2" key="1">
    <citation type="submission" date="2021-03" db="EMBL/GenBank/DDBJ databases">
        <title>Taxonomic study of Clostridium polyendosporum from meadow-gley soil under rice.</title>
        <authorList>
            <person name="Kobayashi H."/>
            <person name="Tanizawa Y."/>
            <person name="Yagura M."/>
        </authorList>
    </citation>
    <scope>NUCLEOTIDE SEQUENCE</scope>
    <source>
        <strain evidence="2">JCM 30710</strain>
    </source>
</reference>
<keyword evidence="3" id="KW-1185">Reference proteome</keyword>
<sequence length="397" mass="45801">MKQILISSFDMSIGGVERSLIGLLESFDYDKYDIDLMLYRQQGEFMPMLPKEINLLREIPEYTTFRKSILEIIKEGQYRAAVSRLLAKYIGQLVSMYKGFKELGLIPMQLAWKLALPVLPPIEKKYDIAISYLWPHYFVGEKVNAKKKIAWIHTDYSYLEIDNKIDAQMWERFDYIVAVSESCRLSFLKKYPQFEERTVVIENISSTNFIKKMAEDNCTSELKFKNNNINIITVARLAYAKGIDDAVKACRRLLDEGYNIVWYVVGYGNEEKNIKELINNLKVENNFILLGKKINPYPYVKACDIYVQPSRYEGKAVTVTEAQILGKPVLLTNYNTAISQVKDGFDGIITDLGVDGIVSGIKKLIDNPEIRNTLQYNTINSNYCNSSEIEKLYYLIE</sequence>
<organism evidence="2 3">
    <name type="scientific">Clostridium polyendosporum</name>
    <dbReference type="NCBI Taxonomy" id="69208"/>
    <lineage>
        <taxon>Bacteria</taxon>
        <taxon>Bacillati</taxon>
        <taxon>Bacillota</taxon>
        <taxon>Clostridia</taxon>
        <taxon>Eubacteriales</taxon>
        <taxon>Clostridiaceae</taxon>
        <taxon>Clostridium</taxon>
    </lineage>
</organism>
<gene>
    <name evidence="2" type="ORF">CPJCM30710_14150</name>
</gene>
<protein>
    <submittedName>
        <fullName evidence="2">Glycosyl transferase</fullName>
    </submittedName>
</protein>
<dbReference type="Gene3D" id="3.40.50.2000">
    <property type="entry name" value="Glycogen Phosphorylase B"/>
    <property type="match status" value="2"/>
</dbReference>
<dbReference type="RefSeq" id="WP_212903470.1">
    <property type="nucleotide sequence ID" value="NZ_BOPZ01000009.1"/>
</dbReference>